<organism evidence="9 10">
    <name type="scientific">Aromatoleum toluvorans</name>
    <dbReference type="NCBI Taxonomy" id="92002"/>
    <lineage>
        <taxon>Bacteria</taxon>
        <taxon>Pseudomonadati</taxon>
        <taxon>Pseudomonadota</taxon>
        <taxon>Betaproteobacteria</taxon>
        <taxon>Rhodocyclales</taxon>
        <taxon>Rhodocyclaceae</taxon>
        <taxon>Aromatoleum</taxon>
    </lineage>
</organism>
<gene>
    <name evidence="9" type="primary">nifN</name>
    <name evidence="9" type="ORF">GPA22_03980</name>
</gene>
<comment type="caution">
    <text evidence="9">The sequence shown here is derived from an EMBL/GenBank/DDBJ whole genome shotgun (WGS) entry which is preliminary data.</text>
</comment>
<sequence>MAEILAGRKACTVNPLKMSAPIGAALAFLGMDRCLPLLHGSQGCTAFGLVLFVRHFRETIPLQTTAMSEVTTILGGQENIEQALVNIHKRANPALIGLCSTGITEAKGDDVAGFLTDIRARHPELAGMEVVFTPTPDFVGGFQEGWGKAVECMVTSLVRPSKARTPWQVNILAPCHLTPGDLEELREIVEAFGLYPVILPDLSGSLDGHIPETFLPHTLGGTTVEDVRRMGEAALTIAVGEQMRPAAAALERIAGVPFRLFDRLTGLAASDALIGLLAEVSGNEVPAKYKRQRSQLLDAMLDGHFYFGGKRIAVAGEADLLHTLVSFFTEMGAEVPVAVAPTETPILPQLPCATVRIGDLDDFERAAAAVEEGCDLLVTHSHGRQAAQRLDLPLYRAGIPSFDRLGAAHQVSVGYRGTRNLIFEVANVFIARLNEHERHANPADFLPAGRGAAPGAAVEPSAVTRH</sequence>
<dbReference type="Pfam" id="PF00148">
    <property type="entry name" value="Oxidored_nitro"/>
    <property type="match status" value="1"/>
</dbReference>
<feature type="domain" description="Nitrogenase/oxidoreductase component 1" evidence="8">
    <location>
        <begin position="19"/>
        <end position="429"/>
    </location>
</feature>
<dbReference type="CDD" id="cd01966">
    <property type="entry name" value="Nitrogenase_NifN_1"/>
    <property type="match status" value="1"/>
</dbReference>
<dbReference type="InterPro" id="IPR000510">
    <property type="entry name" value="Nase/OxRdtase_comp1"/>
</dbReference>
<dbReference type="NCBIfam" id="TIGR01285">
    <property type="entry name" value="nifN"/>
    <property type="match status" value="1"/>
</dbReference>
<comment type="pathway">
    <text evidence="2">Cofactor biosynthesis; Fe-Mo cofactor biosynthesis.</text>
</comment>
<feature type="region of interest" description="Disordered" evidence="7">
    <location>
        <begin position="444"/>
        <end position="466"/>
    </location>
</feature>
<evidence type="ECO:0000256" key="7">
    <source>
        <dbReference type="SAM" id="MobiDB-lite"/>
    </source>
</evidence>
<dbReference type="InterPro" id="IPR000318">
    <property type="entry name" value="Nase_comp1_CS"/>
</dbReference>
<dbReference type="PANTHER" id="PTHR33712:SF7">
    <property type="entry name" value="LIGHT-INDEPENDENT PROTOCHLOROPHYLLIDE REDUCTASE SUBUNIT B"/>
    <property type="match status" value="1"/>
</dbReference>
<dbReference type="Gene3D" id="6.10.250.1090">
    <property type="match status" value="1"/>
</dbReference>
<feature type="compositionally biased region" description="Low complexity" evidence="7">
    <location>
        <begin position="447"/>
        <end position="457"/>
    </location>
</feature>
<accession>A0ABX1PXE6</accession>
<dbReference type="PROSITE" id="PS00699">
    <property type="entry name" value="NITROGENASE_1_1"/>
    <property type="match status" value="1"/>
</dbReference>
<evidence type="ECO:0000256" key="6">
    <source>
        <dbReference type="RuleBase" id="RU004021"/>
    </source>
</evidence>
<evidence type="ECO:0000256" key="5">
    <source>
        <dbReference type="ARBA" id="ARBA00023231"/>
    </source>
</evidence>
<keyword evidence="10" id="KW-1185">Reference proteome</keyword>
<dbReference type="EMBL" id="WTVN01000004">
    <property type="protein sequence ID" value="NMG42894.1"/>
    <property type="molecule type" value="Genomic_DNA"/>
</dbReference>
<evidence type="ECO:0000256" key="3">
    <source>
        <dbReference type="ARBA" id="ARBA00011002"/>
    </source>
</evidence>
<dbReference type="InterPro" id="IPR050152">
    <property type="entry name" value="ChlB/BchB/BchZ"/>
</dbReference>
<name>A0ABX1PXE6_9RHOO</name>
<dbReference type="RefSeq" id="WP_169254816.1">
    <property type="nucleotide sequence ID" value="NZ_WTVN01000004.1"/>
</dbReference>
<evidence type="ECO:0000256" key="4">
    <source>
        <dbReference type="ARBA" id="ARBA00013282"/>
    </source>
</evidence>
<evidence type="ECO:0000256" key="2">
    <source>
        <dbReference type="ARBA" id="ARBA00005155"/>
    </source>
</evidence>
<protein>
    <recommendedName>
        <fullName evidence="4">Nitrogenase iron-molybdenum cofactor biosynthesis protein NifN</fullName>
    </recommendedName>
</protein>
<dbReference type="PANTHER" id="PTHR33712">
    <property type="entry name" value="LIGHT-INDEPENDENT PROTOCHLOROPHYLLIDE REDUCTASE SUBUNIT B"/>
    <property type="match status" value="1"/>
</dbReference>
<proteinExistence type="inferred from homology"/>
<evidence type="ECO:0000313" key="9">
    <source>
        <dbReference type="EMBL" id="NMG42894.1"/>
    </source>
</evidence>
<evidence type="ECO:0000259" key="8">
    <source>
        <dbReference type="Pfam" id="PF00148"/>
    </source>
</evidence>
<evidence type="ECO:0000256" key="1">
    <source>
        <dbReference type="ARBA" id="ARBA00003171"/>
    </source>
</evidence>
<dbReference type="Gene3D" id="3.40.50.1980">
    <property type="entry name" value="Nitrogenase molybdenum iron protein domain"/>
    <property type="match status" value="3"/>
</dbReference>
<dbReference type="SUPFAM" id="SSF53807">
    <property type="entry name" value="Helical backbone' metal receptor"/>
    <property type="match status" value="1"/>
</dbReference>
<dbReference type="InterPro" id="IPR005975">
    <property type="entry name" value="Nase_Mo-Fe_CF"/>
</dbReference>
<comment type="similarity">
    <text evidence="3 6">Belongs to the NifD/NifK/NifE/NifN family.</text>
</comment>
<reference evidence="9 10" key="1">
    <citation type="submission" date="2019-12" db="EMBL/GenBank/DDBJ databases">
        <title>Comparative genomics gives insights into the taxonomy of the Azoarcus-Aromatoleum group and reveals separate origins of nif in the plant-associated Azoarcus and non-plant-associated Aromatoleum sub-groups.</title>
        <authorList>
            <person name="Lafos M."/>
            <person name="Maluk M."/>
            <person name="Batista M."/>
            <person name="Junghare M."/>
            <person name="Carmona M."/>
            <person name="Faoro H."/>
            <person name="Cruz L.M."/>
            <person name="Battistoni F."/>
            <person name="De Souza E."/>
            <person name="Pedrosa F."/>
            <person name="Chen W.-M."/>
            <person name="Poole P.S."/>
            <person name="Dixon R.A."/>
            <person name="James E.K."/>
        </authorList>
    </citation>
    <scope>NUCLEOTIDE SEQUENCE [LARGE SCALE GENOMIC DNA]</scope>
    <source>
        <strain evidence="9 10">Td21</strain>
    </source>
</reference>
<comment type="function">
    <text evidence="1">This protein may play a role in the biosynthesis of the prosthetic group of nitrogenase (FeMo cofactor).</text>
</comment>
<keyword evidence="5 6" id="KW-0535">Nitrogen fixation</keyword>
<dbReference type="Proteomes" id="UP000623795">
    <property type="component" value="Unassembled WGS sequence"/>
</dbReference>
<evidence type="ECO:0000313" key="10">
    <source>
        <dbReference type="Proteomes" id="UP000623795"/>
    </source>
</evidence>